<dbReference type="OrthoDB" id="5567815at2759"/>
<keyword evidence="2" id="KW-1185">Reference proteome</keyword>
<organism evidence="1 2">
    <name type="scientific">Allomyces macrogynus (strain ATCC 38327)</name>
    <name type="common">Allomyces javanicus var. macrogynus</name>
    <dbReference type="NCBI Taxonomy" id="578462"/>
    <lineage>
        <taxon>Eukaryota</taxon>
        <taxon>Fungi</taxon>
        <taxon>Fungi incertae sedis</taxon>
        <taxon>Blastocladiomycota</taxon>
        <taxon>Blastocladiomycetes</taxon>
        <taxon>Blastocladiales</taxon>
        <taxon>Blastocladiaceae</taxon>
        <taxon>Allomyces</taxon>
    </lineage>
</organism>
<accession>A0A0L0S5V3</accession>
<protein>
    <submittedName>
        <fullName evidence="1">Uncharacterized protein</fullName>
    </submittedName>
</protein>
<dbReference type="AlphaFoldDB" id="A0A0L0S5V3"/>
<name>A0A0L0S5V3_ALLM3</name>
<evidence type="ECO:0000313" key="1">
    <source>
        <dbReference type="EMBL" id="KNE57882.1"/>
    </source>
</evidence>
<dbReference type="EMBL" id="GG745332">
    <property type="protein sequence ID" value="KNE57882.1"/>
    <property type="molecule type" value="Genomic_DNA"/>
</dbReference>
<reference evidence="1 2" key="1">
    <citation type="submission" date="2009-11" db="EMBL/GenBank/DDBJ databases">
        <title>Annotation of Allomyces macrogynus ATCC 38327.</title>
        <authorList>
            <consortium name="The Broad Institute Genome Sequencing Platform"/>
            <person name="Russ C."/>
            <person name="Cuomo C."/>
            <person name="Burger G."/>
            <person name="Gray M.W."/>
            <person name="Holland P.W.H."/>
            <person name="King N."/>
            <person name="Lang F.B.F."/>
            <person name="Roger A.J."/>
            <person name="Ruiz-Trillo I."/>
            <person name="Young S.K."/>
            <person name="Zeng Q."/>
            <person name="Gargeya S."/>
            <person name="Fitzgerald M."/>
            <person name="Haas B."/>
            <person name="Abouelleil A."/>
            <person name="Alvarado L."/>
            <person name="Arachchi H.M."/>
            <person name="Berlin A."/>
            <person name="Chapman S.B."/>
            <person name="Gearin G."/>
            <person name="Goldberg J."/>
            <person name="Griggs A."/>
            <person name="Gujja S."/>
            <person name="Hansen M."/>
            <person name="Heiman D."/>
            <person name="Howarth C."/>
            <person name="Larimer J."/>
            <person name="Lui A."/>
            <person name="MacDonald P.J.P."/>
            <person name="McCowen C."/>
            <person name="Montmayeur A."/>
            <person name="Murphy C."/>
            <person name="Neiman D."/>
            <person name="Pearson M."/>
            <person name="Priest M."/>
            <person name="Roberts A."/>
            <person name="Saif S."/>
            <person name="Shea T."/>
            <person name="Sisk P."/>
            <person name="Stolte C."/>
            <person name="Sykes S."/>
            <person name="Wortman J."/>
            <person name="Nusbaum C."/>
            <person name="Birren B."/>
        </authorList>
    </citation>
    <scope>NUCLEOTIDE SEQUENCE [LARGE SCALE GENOMIC DNA]</scope>
    <source>
        <strain evidence="1 2">ATCC 38327</strain>
    </source>
</reference>
<proteinExistence type="predicted"/>
<gene>
    <name evidence="1" type="ORF">AMAG_04727</name>
</gene>
<evidence type="ECO:0000313" key="2">
    <source>
        <dbReference type="Proteomes" id="UP000054350"/>
    </source>
</evidence>
<dbReference type="VEuPathDB" id="FungiDB:AMAG_04727"/>
<sequence>MLGHGKSTAATTATGYYDRDAAYLDPRVADRVRGAPLHAEDLRDRDLEALESRARPRGYYDPNYDYLYGHERLPRLARHDVHDPYLRAHEKEMRRAAAHGDLDPYDPLGSVGAFVVERWVVVGA</sequence>
<dbReference type="Proteomes" id="UP000054350">
    <property type="component" value="Unassembled WGS sequence"/>
</dbReference>
<reference evidence="2" key="2">
    <citation type="submission" date="2009-11" db="EMBL/GenBank/DDBJ databases">
        <title>The Genome Sequence of Allomyces macrogynus strain ATCC 38327.</title>
        <authorList>
            <consortium name="The Broad Institute Genome Sequencing Platform"/>
            <person name="Russ C."/>
            <person name="Cuomo C."/>
            <person name="Shea T."/>
            <person name="Young S.K."/>
            <person name="Zeng Q."/>
            <person name="Koehrsen M."/>
            <person name="Haas B."/>
            <person name="Borodovsky M."/>
            <person name="Guigo R."/>
            <person name="Alvarado L."/>
            <person name="Berlin A."/>
            <person name="Borenstein D."/>
            <person name="Chen Z."/>
            <person name="Engels R."/>
            <person name="Freedman E."/>
            <person name="Gellesch M."/>
            <person name="Goldberg J."/>
            <person name="Griggs A."/>
            <person name="Gujja S."/>
            <person name="Heiman D."/>
            <person name="Hepburn T."/>
            <person name="Howarth C."/>
            <person name="Jen D."/>
            <person name="Larson L."/>
            <person name="Lewis B."/>
            <person name="Mehta T."/>
            <person name="Park D."/>
            <person name="Pearson M."/>
            <person name="Roberts A."/>
            <person name="Saif S."/>
            <person name="Shenoy N."/>
            <person name="Sisk P."/>
            <person name="Stolte C."/>
            <person name="Sykes S."/>
            <person name="Walk T."/>
            <person name="White J."/>
            <person name="Yandava C."/>
            <person name="Burger G."/>
            <person name="Gray M.W."/>
            <person name="Holland P.W.H."/>
            <person name="King N."/>
            <person name="Lang F.B.F."/>
            <person name="Roger A.J."/>
            <person name="Ruiz-Trillo I."/>
            <person name="Lander E."/>
            <person name="Nusbaum C."/>
        </authorList>
    </citation>
    <scope>NUCLEOTIDE SEQUENCE [LARGE SCALE GENOMIC DNA]</scope>
    <source>
        <strain evidence="2">ATCC 38327</strain>
    </source>
</reference>